<dbReference type="GO" id="GO:0032040">
    <property type="term" value="C:small-subunit processome"/>
    <property type="evidence" value="ECO:0007669"/>
    <property type="project" value="TreeGrafter"/>
</dbReference>
<dbReference type="PROSITE" id="PS50082">
    <property type="entry name" value="WD_REPEATS_2"/>
    <property type="match status" value="1"/>
</dbReference>
<accession>A0A1G4J2D1</accession>
<dbReference type="InterPro" id="IPR036322">
    <property type="entry name" value="WD40_repeat_dom_sf"/>
</dbReference>
<evidence type="ECO:0000313" key="4">
    <source>
        <dbReference type="Proteomes" id="UP000191024"/>
    </source>
</evidence>
<protein>
    <submittedName>
        <fullName evidence="3">LAMI_0C04412g1_1</fullName>
    </submittedName>
</protein>
<dbReference type="AlphaFoldDB" id="A0A1G4J2D1"/>
<dbReference type="SMART" id="SM00320">
    <property type="entry name" value="WD40"/>
    <property type="match status" value="7"/>
</dbReference>
<dbReference type="SUPFAM" id="SSF69322">
    <property type="entry name" value="Tricorn protease domain 2"/>
    <property type="match status" value="1"/>
</dbReference>
<evidence type="ECO:0000256" key="1">
    <source>
        <dbReference type="PROSITE-ProRule" id="PRU00221"/>
    </source>
</evidence>
<dbReference type="STRING" id="1230905.A0A1G4J2D1"/>
<dbReference type="FunFam" id="2.130.10.10:FF:000896">
    <property type="entry name" value="U3 small nucleolar RNA-associated protein 4"/>
    <property type="match status" value="1"/>
</dbReference>
<evidence type="ECO:0000256" key="2">
    <source>
        <dbReference type="SAM" id="MobiDB-lite"/>
    </source>
</evidence>
<gene>
    <name evidence="3" type="ORF">LAMI_0C04412G</name>
</gene>
<dbReference type="GO" id="GO:0034455">
    <property type="term" value="C:t-UTP complex"/>
    <property type="evidence" value="ECO:0007669"/>
    <property type="project" value="TreeGrafter"/>
</dbReference>
<dbReference type="SUPFAM" id="SSF50978">
    <property type="entry name" value="WD40 repeat-like"/>
    <property type="match status" value="1"/>
</dbReference>
<dbReference type="InterPro" id="IPR015943">
    <property type="entry name" value="WD40/YVTN_repeat-like_dom_sf"/>
</dbReference>
<dbReference type="PANTHER" id="PTHR44163">
    <property type="entry name" value="U3 SMALL NUCLEOLAR RNA-ASSOCIATED PROTEIN 4 HOMOLOG"/>
    <property type="match status" value="1"/>
</dbReference>
<evidence type="ECO:0000313" key="3">
    <source>
        <dbReference type="EMBL" id="SCU83738.1"/>
    </source>
</evidence>
<dbReference type="PANTHER" id="PTHR44163:SF1">
    <property type="entry name" value="U3 SMALL NUCLEOLAR RNA-ASSOCIATED PROTEIN 4 HOMOLOG"/>
    <property type="match status" value="1"/>
</dbReference>
<feature type="repeat" description="WD" evidence="1">
    <location>
        <begin position="160"/>
        <end position="200"/>
    </location>
</feature>
<sequence length="740" mass="82809">MTSSESSRAVHRARFVNYNGSNITALGFSHTSNCEKRAPNDLRLAVGRSNGDIELWNPRNGWFQELKFPGGKDRTIEGLVWCNVEGEPLRLFSIGGSTALTEWNLETGLPLKNYDCNSGVIWSMAINSSQDRLAVGCDNGSVVLVDISGGKGSMEHDFILQRHNSRVLSVAWQYDHAVIGGCADGRIRTWNAERDAPTKGRLLNTMKVDKSKKESTLVWVVIYLPKINQIVSGDSTGAIKFWDCHFATLVQSFKVHDADVLCLSTDENNSKLFSAGVDRKIYEFTSNVPTGPKSLSKWIVTCNRLLHAGDVRTMTSFQAKNAQLLVSGGTEKALVVSPLDSFSDGIYTKIPFQVPFQKNILINKEQRLCVMWEQSVIKIWAIGIDQLEAKNYKLVCKLSLKDEQHIATCALSPDGQVLVVGRLSSTKVFHLQPQASKVKVTKLDNDFLLKTGCKHVRFIDNSKLIFVSANDEILFLDLEDDENDEKPRLIGMPDDSDFSIATRLDWMNTIDHIDAFENRAVISRPSGSIQVIDIEEGSVRTLARLPNAVTALQLSKRDTVLLTTSDNKLLEFNVNPEHEDSVLSQWCKTNKDRLPKDFENLKNKWLGVFCDGDNENRVWLWGVNLLMNLDLSQNLPVSSRRKPEKRSRDGGSVTKASTDIGDEDDDEDDEANILNEFALSSKQVTERKPVGTDKSYFLTDKYRPILFADVLSHNELVVIERPASMTTADVAAFDLPKLRF</sequence>
<dbReference type="EMBL" id="LT598466">
    <property type="protein sequence ID" value="SCU83738.1"/>
    <property type="molecule type" value="Genomic_DNA"/>
</dbReference>
<proteinExistence type="predicted"/>
<keyword evidence="4" id="KW-1185">Reference proteome</keyword>
<dbReference type="Gene3D" id="2.130.10.10">
    <property type="entry name" value="YVTN repeat-like/Quinoprotein amine dehydrogenase"/>
    <property type="match status" value="3"/>
</dbReference>
<dbReference type="OrthoDB" id="8883818at2759"/>
<dbReference type="Pfam" id="PF00400">
    <property type="entry name" value="WD40"/>
    <property type="match status" value="3"/>
</dbReference>
<dbReference type="GO" id="GO:0000462">
    <property type="term" value="P:maturation of SSU-rRNA from tricistronic rRNA transcript (SSU-rRNA, 5.8S rRNA, LSU-rRNA)"/>
    <property type="evidence" value="ECO:0007669"/>
    <property type="project" value="InterPro"/>
</dbReference>
<dbReference type="InterPro" id="IPR046351">
    <property type="entry name" value="UTP4"/>
</dbReference>
<dbReference type="GO" id="GO:0030686">
    <property type="term" value="C:90S preribosome"/>
    <property type="evidence" value="ECO:0007669"/>
    <property type="project" value="InterPro"/>
</dbReference>
<name>A0A1G4J2D1_9SACH</name>
<dbReference type="GO" id="GO:0003723">
    <property type="term" value="F:RNA binding"/>
    <property type="evidence" value="ECO:0007669"/>
    <property type="project" value="TreeGrafter"/>
</dbReference>
<organism evidence="3 4">
    <name type="scientific">Lachancea mirantina</name>
    <dbReference type="NCBI Taxonomy" id="1230905"/>
    <lineage>
        <taxon>Eukaryota</taxon>
        <taxon>Fungi</taxon>
        <taxon>Dikarya</taxon>
        <taxon>Ascomycota</taxon>
        <taxon>Saccharomycotina</taxon>
        <taxon>Saccharomycetes</taxon>
        <taxon>Saccharomycetales</taxon>
        <taxon>Saccharomycetaceae</taxon>
        <taxon>Lachancea</taxon>
    </lineage>
</organism>
<reference evidence="4" key="1">
    <citation type="submission" date="2016-03" db="EMBL/GenBank/DDBJ databases">
        <authorList>
            <person name="Devillers H."/>
        </authorList>
    </citation>
    <scope>NUCLEOTIDE SEQUENCE [LARGE SCALE GENOMIC DNA]</scope>
</reference>
<feature type="region of interest" description="Disordered" evidence="2">
    <location>
        <begin position="636"/>
        <end position="667"/>
    </location>
</feature>
<dbReference type="Proteomes" id="UP000191024">
    <property type="component" value="Chromosome C"/>
</dbReference>
<keyword evidence="1" id="KW-0853">WD repeat</keyword>
<dbReference type="InterPro" id="IPR001680">
    <property type="entry name" value="WD40_rpt"/>
</dbReference>